<proteinExistence type="predicted"/>
<dbReference type="InterPro" id="IPR035979">
    <property type="entry name" value="RBD_domain_sf"/>
</dbReference>
<sequence>MPTEKKKVEAEEPQYAAEQYAVNDYAVPADYTTPYYTADGSEYAETTDYTQAAYDYTDPNAQYYDPNQYYYDYTNGTYIEHTAAMAAPTADPNAAYNYDQYYSQQAYYDPSYYAGDGTVTNSGAPLPESVTAIQSAATASSKYANTTTSTYNTPATQAPKVYYPSTANSNNPIGPIIITKSGYSGPTTASTTTELSSSSSATAAATAAATATATAAAAGTKKKVKKVVRAAGGEVWEDHSLEDWDDNDFRLFAGDLGNEVTEEILYKAFSKYPSLLRTRVVRDTRTMKSKGFGFISFKDPDDFVKAWREMNGKYVGNRPIKLRKSTWKERNVDVRAKKERDRREITRILKGYQLNEQLNPRLYLVKARTKQVEPQNADQIYTDKVEGNRYQINLNHFGSAGHHVISLVTIEDVNGCVENLSSPDFTIFVRSDRPTASFNTNGGNIRKVEITEGAATSLPIRLTSERPRIVTYHNVELGDRSTRTEHFIDPNSFIRVSAIGYYELLKVHDSTCNGDILKS</sequence>
<gene>
    <name evidence="4" type="ORF">MFLAVUS_006636</name>
</gene>
<evidence type="ECO:0000313" key="4">
    <source>
        <dbReference type="EMBL" id="GAA5813162.1"/>
    </source>
</evidence>
<dbReference type="InterPro" id="IPR012677">
    <property type="entry name" value="Nucleotide-bd_a/b_plait_sf"/>
</dbReference>
<organism evidence="4 5">
    <name type="scientific">Mucor flavus</name>
    <dbReference type="NCBI Taxonomy" id="439312"/>
    <lineage>
        <taxon>Eukaryota</taxon>
        <taxon>Fungi</taxon>
        <taxon>Fungi incertae sedis</taxon>
        <taxon>Mucoromycota</taxon>
        <taxon>Mucoromycotina</taxon>
        <taxon>Mucoromycetes</taxon>
        <taxon>Mucorales</taxon>
        <taxon>Mucorineae</taxon>
        <taxon>Mucoraceae</taxon>
        <taxon>Mucor</taxon>
    </lineage>
</organism>
<dbReference type="SUPFAM" id="SSF54928">
    <property type="entry name" value="RNA-binding domain, RBD"/>
    <property type="match status" value="1"/>
</dbReference>
<keyword evidence="1 2" id="KW-0694">RNA-binding</keyword>
<dbReference type="SMART" id="SM00360">
    <property type="entry name" value="RRM"/>
    <property type="match status" value="1"/>
</dbReference>
<dbReference type="Proteomes" id="UP001473302">
    <property type="component" value="Unassembled WGS sequence"/>
</dbReference>
<dbReference type="CDD" id="cd12383">
    <property type="entry name" value="RRM_RBM42"/>
    <property type="match status" value="1"/>
</dbReference>
<evidence type="ECO:0000259" key="3">
    <source>
        <dbReference type="PROSITE" id="PS50102"/>
    </source>
</evidence>
<dbReference type="InterPro" id="IPR034215">
    <property type="entry name" value="RBM42_RRM"/>
</dbReference>
<name>A0ABP9Z239_9FUNG</name>
<dbReference type="EMBL" id="BAABUK010000016">
    <property type="protein sequence ID" value="GAA5813162.1"/>
    <property type="molecule type" value="Genomic_DNA"/>
</dbReference>
<evidence type="ECO:0000313" key="5">
    <source>
        <dbReference type="Proteomes" id="UP001473302"/>
    </source>
</evidence>
<dbReference type="PANTHER" id="PTHR47640">
    <property type="entry name" value="TRNA SELENOCYSTEINE 1-ASSOCIATED PROTEIN 1-RELATED-RELATED"/>
    <property type="match status" value="1"/>
</dbReference>
<evidence type="ECO:0000256" key="2">
    <source>
        <dbReference type="PROSITE-ProRule" id="PRU00176"/>
    </source>
</evidence>
<comment type="caution">
    <text evidence="4">The sequence shown here is derived from an EMBL/GenBank/DDBJ whole genome shotgun (WGS) entry which is preliminary data.</text>
</comment>
<accession>A0ABP9Z239</accession>
<dbReference type="Pfam" id="PF00076">
    <property type="entry name" value="RRM_1"/>
    <property type="match status" value="1"/>
</dbReference>
<dbReference type="InterPro" id="IPR050825">
    <property type="entry name" value="RBM42_RBP45_47-like"/>
</dbReference>
<dbReference type="Pfam" id="PF24312">
    <property type="entry name" value="Ig-like_POM152"/>
    <property type="match status" value="1"/>
</dbReference>
<dbReference type="PROSITE" id="PS50102">
    <property type="entry name" value="RRM"/>
    <property type="match status" value="1"/>
</dbReference>
<feature type="domain" description="RRM" evidence="3">
    <location>
        <begin position="249"/>
        <end position="327"/>
    </location>
</feature>
<dbReference type="InterPro" id="IPR000504">
    <property type="entry name" value="RRM_dom"/>
</dbReference>
<reference evidence="4 5" key="1">
    <citation type="submission" date="2024-04" db="EMBL/GenBank/DDBJ databases">
        <title>genome sequences of Mucor flavus KT1a and Helicostylum pulchrum KT1b strains isolated from the surface of a dry-aged beef.</title>
        <authorList>
            <person name="Toyotome T."/>
            <person name="Hosono M."/>
            <person name="Torimaru M."/>
            <person name="Fukuda K."/>
            <person name="Mikami N."/>
        </authorList>
    </citation>
    <scope>NUCLEOTIDE SEQUENCE [LARGE SCALE GENOMIC DNA]</scope>
    <source>
        <strain evidence="4 5">KT1a</strain>
    </source>
</reference>
<dbReference type="PANTHER" id="PTHR47640:SF11">
    <property type="entry name" value="RNA-BINDING PROTEIN 42"/>
    <property type="match status" value="1"/>
</dbReference>
<protein>
    <recommendedName>
        <fullName evidence="3">RRM domain-containing protein</fullName>
    </recommendedName>
</protein>
<dbReference type="InterPro" id="IPR056541">
    <property type="entry name" value="Ig-like_POM152"/>
</dbReference>
<dbReference type="Gene3D" id="3.30.70.330">
    <property type="match status" value="1"/>
</dbReference>
<evidence type="ECO:0000256" key="1">
    <source>
        <dbReference type="ARBA" id="ARBA00022884"/>
    </source>
</evidence>
<keyword evidence="5" id="KW-1185">Reference proteome</keyword>